<dbReference type="EMBL" id="RAQK01000003">
    <property type="protein sequence ID" value="RKE92094.1"/>
    <property type="molecule type" value="Genomic_DNA"/>
</dbReference>
<name>J7G0I5_9RHOB</name>
<dbReference type="EMBL" id="JN172927">
    <property type="protein sequence ID" value="AFP55472.1"/>
    <property type="molecule type" value="Genomic_DNA"/>
</dbReference>
<organism evidence="1">
    <name type="scientific">Sulfitobacter guttiformis</name>
    <dbReference type="NCBI Taxonomy" id="74349"/>
    <lineage>
        <taxon>Bacteria</taxon>
        <taxon>Pseudomonadati</taxon>
        <taxon>Pseudomonadota</taxon>
        <taxon>Alphaproteobacteria</taxon>
        <taxon>Rhodobacterales</taxon>
        <taxon>Roseobacteraceae</taxon>
        <taxon>Sulfitobacter</taxon>
    </lineage>
</organism>
<evidence type="ECO:0000313" key="2">
    <source>
        <dbReference type="EMBL" id="RKE92094.1"/>
    </source>
</evidence>
<gene>
    <name evidence="2" type="ORF">C8N30_3851</name>
    <name evidence="1" type="ORF">pSD118_070</name>
</gene>
<reference evidence="1" key="1">
    <citation type="journal article" date="2012" name="Environ. Microbiol.">
        <title>Think pink: photosynthesis, plasmids and the Roseobacter clade.</title>
        <authorList>
            <person name="Petersen J."/>
            <person name="Brinkmann H."/>
            <person name="Bunk B."/>
            <person name="Michael V."/>
            <person name="Pauker O."/>
            <person name="Pradella S."/>
        </authorList>
    </citation>
    <scope>NUCLEOTIDE SEQUENCE</scope>
    <source>
        <strain evidence="1">DSM 11458</strain>
        <plasmid evidence="1">pSD118</plasmid>
    </source>
</reference>
<proteinExistence type="predicted"/>
<evidence type="ECO:0000313" key="3">
    <source>
        <dbReference type="Proteomes" id="UP000284407"/>
    </source>
</evidence>
<accession>J7G0I5</accession>
<reference evidence="2 3" key="2">
    <citation type="submission" date="2018-09" db="EMBL/GenBank/DDBJ databases">
        <title>Genomic Encyclopedia of Archaeal and Bacterial Type Strains, Phase II (KMG-II): from individual species to whole genera.</title>
        <authorList>
            <person name="Goeker M."/>
        </authorList>
    </citation>
    <scope>NUCLEOTIDE SEQUENCE [LARGE SCALE GENOMIC DNA]</scope>
    <source>
        <strain evidence="2 3">DSM 11458</strain>
    </source>
</reference>
<dbReference type="AlphaFoldDB" id="J7G0I5"/>
<keyword evidence="1" id="KW-0614">Plasmid</keyword>
<dbReference type="Proteomes" id="UP000284407">
    <property type="component" value="Unassembled WGS sequence"/>
</dbReference>
<geneLocation type="plasmid" evidence="1">
    <name>pSD118</name>
</geneLocation>
<sequence>MGPVMLDCDMIHTKMSEFASCEPTANGLLVSTHCLYPSFEAVNVFVVGYGDGFIVHDNAEAARLVWMYGIDERSFKRTASHSANAFDCKMEGAQIQCEAPSSDWLWAAIASVANASSDAARAAVGKARVSTEVSLIQKAKAIFDGAAWNPETKLDFPFPGSSGKVHSFDLAIFSGGKTALVDAVTPHHNSIAAKYLAFSDTPNQPGIYKYALYDVELDQQDKALMSNVADLISYKSLEGTNGKFLIQ</sequence>
<dbReference type="STRING" id="1443111.Z949_144"/>
<protein>
    <submittedName>
        <fullName evidence="1">Uncharacterized protein</fullName>
    </submittedName>
</protein>
<evidence type="ECO:0000313" key="1">
    <source>
        <dbReference type="EMBL" id="AFP55472.1"/>
    </source>
</evidence>
<keyword evidence="3" id="KW-1185">Reference proteome</keyword>